<reference evidence="3 4" key="1">
    <citation type="journal article" date="2008" name="Nature">
        <title>The genome of Laccaria bicolor provides insights into mycorrhizal symbiosis.</title>
        <authorList>
            <person name="Martin F."/>
            <person name="Aerts A."/>
            <person name="Ahren D."/>
            <person name="Brun A."/>
            <person name="Danchin E.G.J."/>
            <person name="Duchaussoy F."/>
            <person name="Gibon J."/>
            <person name="Kohler A."/>
            <person name="Lindquist E."/>
            <person name="Pereda V."/>
            <person name="Salamov A."/>
            <person name="Shapiro H.J."/>
            <person name="Wuyts J."/>
            <person name="Blaudez D."/>
            <person name="Buee M."/>
            <person name="Brokstein P."/>
            <person name="Canbaeck B."/>
            <person name="Cohen D."/>
            <person name="Courty P.E."/>
            <person name="Coutinho P.M."/>
            <person name="Delaruelle C."/>
            <person name="Detter J.C."/>
            <person name="Deveau A."/>
            <person name="DiFazio S."/>
            <person name="Duplessis S."/>
            <person name="Fraissinet-Tachet L."/>
            <person name="Lucic E."/>
            <person name="Frey-Klett P."/>
            <person name="Fourrey C."/>
            <person name="Feussner I."/>
            <person name="Gay G."/>
            <person name="Grimwood J."/>
            <person name="Hoegger P.J."/>
            <person name="Jain P."/>
            <person name="Kilaru S."/>
            <person name="Labbe J."/>
            <person name="Lin Y.C."/>
            <person name="Legue V."/>
            <person name="Le Tacon F."/>
            <person name="Marmeisse R."/>
            <person name="Melayah D."/>
            <person name="Montanini B."/>
            <person name="Muratet M."/>
            <person name="Nehls U."/>
            <person name="Niculita-Hirzel H."/>
            <person name="Oudot-Le Secq M.P."/>
            <person name="Peter M."/>
            <person name="Quesneville H."/>
            <person name="Rajashekar B."/>
            <person name="Reich M."/>
            <person name="Rouhier N."/>
            <person name="Schmutz J."/>
            <person name="Yin T."/>
            <person name="Chalot M."/>
            <person name="Henrissat B."/>
            <person name="Kuees U."/>
            <person name="Lucas S."/>
            <person name="Van de Peer Y."/>
            <person name="Podila G.K."/>
            <person name="Polle A."/>
            <person name="Pukkila P.J."/>
            <person name="Richardson P.M."/>
            <person name="Rouze P."/>
            <person name="Sanders I.R."/>
            <person name="Stajich J.E."/>
            <person name="Tunlid A."/>
            <person name="Tuskan G."/>
            <person name="Grigoriev I.V."/>
        </authorList>
    </citation>
    <scope>NUCLEOTIDE SEQUENCE [LARGE SCALE GENOMIC DNA]</scope>
    <source>
        <strain evidence="4">S238N-H82 / ATCC MYA-4686</strain>
    </source>
</reference>
<keyword evidence="1" id="KW-0547">Nucleotide-binding</keyword>
<dbReference type="EMBL" id="DS547093">
    <property type="protein sequence ID" value="EDR13228.1"/>
    <property type="molecule type" value="Genomic_DNA"/>
</dbReference>
<dbReference type="Proteomes" id="UP000001194">
    <property type="component" value="Unassembled WGS sequence"/>
</dbReference>
<feature type="domain" description="Protein kinase" evidence="2">
    <location>
        <begin position="12"/>
        <end position="62"/>
    </location>
</feature>
<evidence type="ECO:0000256" key="1">
    <source>
        <dbReference type="PROSITE-ProRule" id="PRU10141"/>
    </source>
</evidence>
<accession>B0CXB6</accession>
<organism evidence="4">
    <name type="scientific">Laccaria bicolor (strain S238N-H82 / ATCC MYA-4686)</name>
    <name type="common">Bicoloured deceiver</name>
    <name type="synonym">Laccaria laccata var. bicolor</name>
    <dbReference type="NCBI Taxonomy" id="486041"/>
    <lineage>
        <taxon>Eukaryota</taxon>
        <taxon>Fungi</taxon>
        <taxon>Dikarya</taxon>
        <taxon>Basidiomycota</taxon>
        <taxon>Agaricomycotina</taxon>
        <taxon>Agaricomycetes</taxon>
        <taxon>Agaricomycetidae</taxon>
        <taxon>Agaricales</taxon>
        <taxon>Agaricineae</taxon>
        <taxon>Hydnangiaceae</taxon>
        <taxon>Laccaria</taxon>
    </lineage>
</organism>
<feature type="binding site" evidence="1">
    <location>
        <position position="42"/>
    </location>
    <ligand>
        <name>ATP</name>
        <dbReference type="ChEBI" id="CHEBI:30616"/>
    </ligand>
</feature>
<dbReference type="AlphaFoldDB" id="B0CXB6"/>
<dbReference type="PROSITE" id="PS50011">
    <property type="entry name" value="PROTEIN_KINASE_DOM"/>
    <property type="match status" value="1"/>
</dbReference>
<dbReference type="Gene3D" id="3.30.200.20">
    <property type="entry name" value="Phosphorylase Kinase, domain 1"/>
    <property type="match status" value="1"/>
</dbReference>
<dbReference type="InterPro" id="IPR011009">
    <property type="entry name" value="Kinase-like_dom_sf"/>
</dbReference>
<dbReference type="PROSITE" id="PS00107">
    <property type="entry name" value="PROTEIN_KINASE_ATP"/>
    <property type="match status" value="1"/>
</dbReference>
<dbReference type="HOGENOM" id="CLU_2904562_0_0_1"/>
<evidence type="ECO:0000313" key="3">
    <source>
        <dbReference type="EMBL" id="EDR13228.1"/>
    </source>
</evidence>
<evidence type="ECO:0000259" key="2">
    <source>
        <dbReference type="PROSITE" id="PS50011"/>
    </source>
</evidence>
<keyword evidence="4" id="KW-1185">Reference proteome</keyword>
<protein>
    <submittedName>
        <fullName evidence="3">Predicted protein</fullName>
    </submittedName>
</protein>
<evidence type="ECO:0000313" key="4">
    <source>
        <dbReference type="Proteomes" id="UP000001194"/>
    </source>
</evidence>
<sequence length="62" mass="6735">MAASNSPILGKYHALERLGAGAYGLVYRATEVSESSAQYAVKLERASEKKNDLLQNMKLTSC</sequence>
<keyword evidence="1" id="KW-0067">ATP-binding</keyword>
<dbReference type="GO" id="GO:0005524">
    <property type="term" value="F:ATP binding"/>
    <property type="evidence" value="ECO:0007669"/>
    <property type="project" value="UniProtKB-UniRule"/>
</dbReference>
<proteinExistence type="predicted"/>
<name>B0CXB6_LACBS</name>
<dbReference type="GeneID" id="6071676"/>
<gene>
    <name evidence="3" type="ORF">LACBIDRAFT_308840</name>
</gene>
<dbReference type="KEGG" id="lbc:LACBIDRAFT_308840"/>
<dbReference type="InterPro" id="IPR017441">
    <property type="entry name" value="Protein_kinase_ATP_BS"/>
</dbReference>
<dbReference type="GO" id="GO:0004672">
    <property type="term" value="F:protein kinase activity"/>
    <property type="evidence" value="ECO:0007669"/>
    <property type="project" value="InterPro"/>
</dbReference>
<dbReference type="InterPro" id="IPR000719">
    <property type="entry name" value="Prot_kinase_dom"/>
</dbReference>
<dbReference type="SUPFAM" id="SSF56112">
    <property type="entry name" value="Protein kinase-like (PK-like)"/>
    <property type="match status" value="1"/>
</dbReference>
<dbReference type="RefSeq" id="XP_001875726.1">
    <property type="nucleotide sequence ID" value="XM_001875691.1"/>
</dbReference>
<dbReference type="InParanoid" id="B0CXB6"/>